<dbReference type="PANTHER" id="PTHR33281:SF20">
    <property type="match status" value="1"/>
</dbReference>
<dbReference type="PANTHER" id="PTHR33281">
    <property type="entry name" value="UPF0187 PROTEIN YNEE"/>
    <property type="match status" value="1"/>
</dbReference>
<dbReference type="Pfam" id="PF25539">
    <property type="entry name" value="Bestrophin_2"/>
    <property type="match status" value="1"/>
</dbReference>
<gene>
    <name evidence="1" type="ORF">CCMP2556_LOCUS3384</name>
</gene>
<proteinExistence type="predicted"/>
<sequence length="924" mass="103117">MIDYGAKKGQPSWFLAFQLTGSVFPHCFLIVFPISVLSLVLKILHDQNVFGEGHEDVVTGFYFLSDGAPWGGFSGFVSFVIVFRLSAAYSTYWSAYTTANAFLGDWSGAAASAVSCCRGSKCSDAKVEVFLHKVIRLFSMLSACALQELSPRKSHQVWGLLTLNSVGIDEKSLAYLDGSNQRVDLCYHWIQQTVVDAQSDDLFGVPPPLVGRILNELSSGMGKFGDAKKHATTQFNFPYAQTCKWLLILYSVLMPLMMVRWSDWASGAFIFTFVQLFFIWTLEAITIILENPFDTSDRNCIDVFQLQLSMNGSLLLLLNPRTRAGPPELSQSALTGDVTGDYEALQRRDTVHKAVLKQEGWQLTDEHELGVSFENEHQRCCCCCSGQQLPKEIARSKSYCRIRYGIIDNQKTAAIAIGVFGDDLIIVVPPTARKLKTSALIIVQSVSGRATKVGVKKISIQDRHKLHKEHNWLPDDYEKFLFEYQDLPAAVYKAGGWIMNLPVASVRRQEELAVEKRINEAKQADKEGLGIDQLSTLVTFEDFIDKLMQEAELTREEANLEWNRRKHLPTEYDQDTDPQGRLIIELNMDTFKEHLAEVKKREQTRIKKLEDARQQIQNALDHGHIEPLAKAIQVAEVETTMSDKELQEAKDRLTSWRLVDGKIQEAIAVRKEGVIRNALREADEVGLKNATWNAASELYRQLVIEGAQAHLKDALEMGDIEHLMVAIEKAEKDMAGISDKGLKEAKDRLVTWKEAQEALCQACESKAPSELKGSVDMSVAIGLRSRKVALAKQLLAEHCATELEELDTAMKAGDVEKLAAVLADLAEKNVLAAEDMKRGNERLKAMQNAQKALQEGLSSNSLDALRSATEMAEEAKLQGATREEAERKLQELEAASELEAALQEADRMEAQKTVLPGEANARPM</sequence>
<reference evidence="1 2" key="1">
    <citation type="submission" date="2024-02" db="EMBL/GenBank/DDBJ databases">
        <authorList>
            <person name="Chen Y."/>
            <person name="Shah S."/>
            <person name="Dougan E. K."/>
            <person name="Thang M."/>
            <person name="Chan C."/>
        </authorList>
    </citation>
    <scope>NUCLEOTIDE SEQUENCE [LARGE SCALE GENOMIC DNA]</scope>
</reference>
<dbReference type="Proteomes" id="UP001642484">
    <property type="component" value="Unassembled WGS sequence"/>
</dbReference>
<organism evidence="1 2">
    <name type="scientific">Durusdinium trenchii</name>
    <dbReference type="NCBI Taxonomy" id="1381693"/>
    <lineage>
        <taxon>Eukaryota</taxon>
        <taxon>Sar</taxon>
        <taxon>Alveolata</taxon>
        <taxon>Dinophyceae</taxon>
        <taxon>Suessiales</taxon>
        <taxon>Symbiodiniaceae</taxon>
        <taxon>Durusdinium</taxon>
    </lineage>
</organism>
<evidence type="ECO:0000313" key="1">
    <source>
        <dbReference type="EMBL" id="CAK8993811.1"/>
    </source>
</evidence>
<dbReference type="EMBL" id="CAXAMN010001336">
    <property type="protein sequence ID" value="CAK8993811.1"/>
    <property type="molecule type" value="Genomic_DNA"/>
</dbReference>
<accession>A0ABP0HUC9</accession>
<name>A0ABP0HUC9_9DINO</name>
<dbReference type="InterPro" id="IPR044669">
    <property type="entry name" value="YneE/VCCN1/2-like"/>
</dbReference>
<evidence type="ECO:0000313" key="2">
    <source>
        <dbReference type="Proteomes" id="UP001642484"/>
    </source>
</evidence>
<keyword evidence="2" id="KW-1185">Reference proteome</keyword>
<comment type="caution">
    <text evidence="1">The sequence shown here is derived from an EMBL/GenBank/DDBJ whole genome shotgun (WGS) entry which is preliminary data.</text>
</comment>
<protein>
    <submittedName>
        <fullName evidence="1">Uncharacterized protein</fullName>
    </submittedName>
</protein>